<evidence type="ECO:0000256" key="7">
    <source>
        <dbReference type="ARBA" id="ARBA00022989"/>
    </source>
</evidence>
<protein>
    <recommendedName>
        <fullName evidence="9">Efflux pump membrane transporter</fullName>
    </recommendedName>
</protein>
<evidence type="ECO:0000256" key="1">
    <source>
        <dbReference type="ARBA" id="ARBA00004429"/>
    </source>
</evidence>
<gene>
    <name evidence="11" type="ORF">IHQ68_09485</name>
</gene>
<reference evidence="11" key="1">
    <citation type="submission" date="2020-10" db="EMBL/GenBank/DDBJ databases">
        <authorList>
            <person name="Abbas A."/>
            <person name="Razzaq R."/>
            <person name="Waqas M."/>
            <person name="Abbas N."/>
            <person name="Nielsen T.K."/>
            <person name="Hansen L.H."/>
            <person name="Hussain S."/>
            <person name="Shahid M."/>
        </authorList>
    </citation>
    <scope>NUCLEOTIDE SEQUENCE</scope>
    <source>
        <strain evidence="11">S14</strain>
    </source>
</reference>
<feature type="compositionally biased region" description="Gly residues" evidence="10">
    <location>
        <begin position="1047"/>
        <end position="1065"/>
    </location>
</feature>
<evidence type="ECO:0000256" key="3">
    <source>
        <dbReference type="ARBA" id="ARBA00022448"/>
    </source>
</evidence>
<keyword evidence="8 9" id="KW-0472">Membrane</keyword>
<evidence type="ECO:0000256" key="5">
    <source>
        <dbReference type="ARBA" id="ARBA00022519"/>
    </source>
</evidence>
<organism evidence="11 12">
    <name type="scientific">Chelatococcus sambhunathii</name>
    <dbReference type="NCBI Taxonomy" id="363953"/>
    <lineage>
        <taxon>Bacteria</taxon>
        <taxon>Pseudomonadati</taxon>
        <taxon>Pseudomonadota</taxon>
        <taxon>Alphaproteobacteria</taxon>
        <taxon>Hyphomicrobiales</taxon>
        <taxon>Chelatococcaceae</taxon>
        <taxon>Chelatococcus</taxon>
    </lineage>
</organism>
<dbReference type="InterPro" id="IPR001036">
    <property type="entry name" value="Acrflvin-R"/>
</dbReference>
<accession>A0ABU1DFH0</accession>
<dbReference type="PRINTS" id="PR00702">
    <property type="entry name" value="ACRIFLAVINRP"/>
</dbReference>
<dbReference type="PANTHER" id="PTHR32063:SF11">
    <property type="entry name" value="CATION OR DRUG EFFLUX SYSTEM PROTEIN"/>
    <property type="match status" value="1"/>
</dbReference>
<keyword evidence="4" id="KW-1003">Cell membrane</keyword>
<dbReference type="Gene3D" id="3.30.70.1440">
    <property type="entry name" value="Multidrug efflux transporter AcrB pore domain"/>
    <property type="match status" value="1"/>
</dbReference>
<comment type="subcellular location">
    <subcellularLocation>
        <location evidence="1 9">Cell inner membrane</location>
        <topology evidence="1 9">Multi-pass membrane protein</topology>
    </subcellularLocation>
</comment>
<feature type="transmembrane region" description="Helical" evidence="9">
    <location>
        <begin position="978"/>
        <end position="999"/>
    </location>
</feature>
<feature type="compositionally biased region" description="Pro residues" evidence="10">
    <location>
        <begin position="1080"/>
        <end position="1094"/>
    </location>
</feature>
<dbReference type="SUPFAM" id="SSF82693">
    <property type="entry name" value="Multidrug efflux transporter AcrB pore domain, PN1, PN2, PC1 and PC2 subdomains"/>
    <property type="match status" value="4"/>
</dbReference>
<dbReference type="SUPFAM" id="SSF82714">
    <property type="entry name" value="Multidrug efflux transporter AcrB TolC docking domain, DN and DC subdomains"/>
    <property type="match status" value="2"/>
</dbReference>
<proteinExistence type="inferred from homology"/>
<sequence length="1094" mass="116385">MGFGHFFVDRPIFASVISIVLMIVGGVALLGLPIAQYPEIAPPTIVVQATYPGANAETIAETVAAPLEQQINGVEGMIYMNSLATGDGVLQLTVTFKPGTNQDIAQVQVQNRVAQAQPRLPEAVGRTGVTVNKRSSDFLMVVNLVSPNKSLDTLYLSNYASVNVVDALKRIEGVGDIRIFGERELSLRVWLDPNRLAAYGLAAGDVVAAISAQNVQVSGGSLGAPPAPNGTVSQITVTTQGRFQDPEQFKQIIVRSTADGRLLRVGDVARVEIGARSYASNSYLGADPTVGMGVFQRPGTNATQAAEEVKRTMETLKGAFPPGLEYRIEYNPTEFINESIAAVEETIYEAIALVVIVVFIFLQSWRAAIVPVAAIPVSLIATFFVMSAFGFSLNLLTLFGLILAIGIVVDDAIVVVENVERNIALGKTPREAAHATMDEVGTAVVAIALVLCAVFVPTAFIPGISGIFYKQFALTIATATVLSAIVSLTLSPALCALLLRPHQHGKKRSLLARAGDLFNRNFDRGAHGYARSVGWMVRHKAIFLIAYVALMGGAAYMFTSVPRGFIPQADQGYAILVVQLPEGANLQRTDAVAQRASEIARSVPGVKNAVTIAGFSGATFSAAANAATSFIIFDPFEKRNEHGASQRAPAILAEAQKRLFQIQEAFVLAILPPTVRGIGQGGGFKMYVQDRTNIGFPALEAATNELIGKANASGKTVGTFTTFNTRGPQIYLDIDRVKAQQLNVPIQSIFEALQTLLGTAYVNDFTQLGRTFQVNAQADAAFRVKLSDVYQFKVRSTNGALVPLGTLITERNQTGPYTVERENIYNSIAVQGNAAPGVSTGQAIEAMEQLFKETMPPGVAFEWVDLAYQEKLAGNTAIYVFGLAILFVFLFLAAQYESWALPLAIILITPLSMLAALLGVSYRAQDNNILTQIGFIVLIGLAAKNAILIVEFARQREEEGEPPIQAAIDACRDRLRPIIMTSLAFSLGVVPLAFATGAASELRQAIGTAVLAGMVGVTILGLFLTPVFYVAIRQTLLRLRKNKGDGPKGGQSPGDGEGPKPGSGGDAPKSPAPEQENAPKPAPGAPGPAAPHPA</sequence>
<dbReference type="RefSeq" id="WP_309391096.1">
    <property type="nucleotide sequence ID" value="NZ_JADBEO010000016.1"/>
</dbReference>
<dbReference type="InterPro" id="IPR027463">
    <property type="entry name" value="AcrB_DN_DC_subdom"/>
</dbReference>
<dbReference type="NCBIfam" id="TIGR00915">
    <property type="entry name" value="2A0602"/>
    <property type="match status" value="1"/>
</dbReference>
<evidence type="ECO:0000313" key="11">
    <source>
        <dbReference type="EMBL" id="MDR4306849.1"/>
    </source>
</evidence>
<keyword evidence="7 9" id="KW-1133">Transmembrane helix</keyword>
<evidence type="ECO:0000256" key="6">
    <source>
        <dbReference type="ARBA" id="ARBA00022692"/>
    </source>
</evidence>
<dbReference type="Gene3D" id="3.30.70.1320">
    <property type="entry name" value="Multidrug efflux transporter AcrB pore domain like"/>
    <property type="match status" value="1"/>
</dbReference>
<dbReference type="PANTHER" id="PTHR32063">
    <property type="match status" value="1"/>
</dbReference>
<evidence type="ECO:0000256" key="9">
    <source>
        <dbReference type="RuleBase" id="RU364070"/>
    </source>
</evidence>
<evidence type="ECO:0000256" key="4">
    <source>
        <dbReference type="ARBA" id="ARBA00022475"/>
    </source>
</evidence>
<dbReference type="Proteomes" id="UP001181622">
    <property type="component" value="Unassembled WGS sequence"/>
</dbReference>
<evidence type="ECO:0000256" key="10">
    <source>
        <dbReference type="SAM" id="MobiDB-lite"/>
    </source>
</evidence>
<keyword evidence="12" id="KW-1185">Reference proteome</keyword>
<comment type="similarity">
    <text evidence="2 9">Belongs to the resistance-nodulation-cell division (RND) (TC 2.A.6) family.</text>
</comment>
<feature type="region of interest" description="Disordered" evidence="10">
    <location>
        <begin position="1041"/>
        <end position="1094"/>
    </location>
</feature>
<evidence type="ECO:0000256" key="2">
    <source>
        <dbReference type="ARBA" id="ARBA00010942"/>
    </source>
</evidence>
<feature type="transmembrane region" description="Helical" evidence="9">
    <location>
        <begin position="12"/>
        <end position="35"/>
    </location>
</feature>
<feature type="transmembrane region" description="Helical" evidence="9">
    <location>
        <begin position="346"/>
        <end position="362"/>
    </location>
</feature>
<dbReference type="Pfam" id="PF00873">
    <property type="entry name" value="ACR_tran"/>
    <property type="match status" value="1"/>
</dbReference>
<dbReference type="InterPro" id="IPR004764">
    <property type="entry name" value="MdtF-like"/>
</dbReference>
<dbReference type="Gene3D" id="3.30.2090.10">
    <property type="entry name" value="Multidrug efflux transporter AcrB TolC docking domain, DN and DC subdomains"/>
    <property type="match status" value="2"/>
</dbReference>
<feature type="transmembrane region" description="Helical" evidence="9">
    <location>
        <begin position="541"/>
        <end position="558"/>
    </location>
</feature>
<feature type="transmembrane region" description="Helical" evidence="9">
    <location>
        <begin position="440"/>
        <end position="460"/>
    </location>
</feature>
<name>A0ABU1DFH0_9HYPH</name>
<dbReference type="NCBIfam" id="NF000282">
    <property type="entry name" value="RND_permease_1"/>
    <property type="match status" value="1"/>
</dbReference>
<dbReference type="EMBL" id="JADBEO010000016">
    <property type="protein sequence ID" value="MDR4306849.1"/>
    <property type="molecule type" value="Genomic_DNA"/>
</dbReference>
<comment type="caution">
    <text evidence="9">Lacks conserved residue(s) required for the propagation of feature annotation.</text>
</comment>
<comment type="caution">
    <text evidence="11">The sequence shown here is derived from an EMBL/GenBank/DDBJ whole genome shotgun (WGS) entry which is preliminary data.</text>
</comment>
<evidence type="ECO:0000256" key="8">
    <source>
        <dbReference type="ARBA" id="ARBA00023136"/>
    </source>
</evidence>
<keyword evidence="3 9" id="KW-0813">Transport</keyword>
<feature type="transmembrane region" description="Helical" evidence="9">
    <location>
        <begin position="369"/>
        <end position="389"/>
    </location>
</feature>
<feature type="transmembrane region" description="Helical" evidence="9">
    <location>
        <begin position="876"/>
        <end position="894"/>
    </location>
</feature>
<feature type="transmembrane region" description="Helical" evidence="9">
    <location>
        <begin position="1005"/>
        <end position="1032"/>
    </location>
</feature>
<dbReference type="SUPFAM" id="SSF82866">
    <property type="entry name" value="Multidrug efflux transporter AcrB transmembrane domain"/>
    <property type="match status" value="2"/>
</dbReference>
<evidence type="ECO:0000313" key="12">
    <source>
        <dbReference type="Proteomes" id="UP001181622"/>
    </source>
</evidence>
<feature type="transmembrane region" description="Helical" evidence="9">
    <location>
        <begin position="901"/>
        <end position="923"/>
    </location>
</feature>
<keyword evidence="6 9" id="KW-0812">Transmembrane</keyword>
<dbReference type="Gene3D" id="1.20.1640.10">
    <property type="entry name" value="Multidrug efflux transporter AcrB transmembrane domain"/>
    <property type="match status" value="2"/>
</dbReference>
<keyword evidence="5 9" id="KW-0997">Cell inner membrane</keyword>
<feature type="transmembrane region" description="Helical" evidence="9">
    <location>
        <begin position="395"/>
        <end position="419"/>
    </location>
</feature>
<feature type="transmembrane region" description="Helical" evidence="9">
    <location>
        <begin position="472"/>
        <end position="499"/>
    </location>
</feature>
<dbReference type="Gene3D" id="3.30.70.1430">
    <property type="entry name" value="Multidrug efflux transporter AcrB pore domain"/>
    <property type="match status" value="2"/>
</dbReference>